<comment type="caution">
    <text evidence="1">The sequence shown here is derived from an EMBL/GenBank/DDBJ whole genome shotgun (WGS) entry which is preliminary data.</text>
</comment>
<reference evidence="1 2" key="1">
    <citation type="submission" date="2016-07" db="EMBL/GenBank/DDBJ databases">
        <title>Pervasive Adenine N6-methylation of Active Genes in Fungi.</title>
        <authorList>
            <consortium name="DOE Joint Genome Institute"/>
            <person name="Mondo S.J."/>
            <person name="Dannebaum R.O."/>
            <person name="Kuo R.C."/>
            <person name="Labutti K."/>
            <person name="Haridas S."/>
            <person name="Kuo A."/>
            <person name="Salamov A."/>
            <person name="Ahrendt S.R."/>
            <person name="Lipzen A."/>
            <person name="Sullivan W."/>
            <person name="Andreopoulos W.B."/>
            <person name="Clum A."/>
            <person name="Lindquist E."/>
            <person name="Daum C."/>
            <person name="Ramamoorthy G.K."/>
            <person name="Gryganskyi A."/>
            <person name="Culley D."/>
            <person name="Magnuson J.K."/>
            <person name="James T.Y."/>
            <person name="O'Malley M.A."/>
            <person name="Stajich J.E."/>
            <person name="Spatafora J.W."/>
            <person name="Visel A."/>
            <person name="Grigoriev I.V."/>
        </authorList>
    </citation>
    <scope>NUCLEOTIDE SEQUENCE [LARGE SCALE GENOMIC DNA]</scope>
    <source>
        <strain evidence="1 2">NRRL 3301</strain>
    </source>
</reference>
<evidence type="ECO:0000313" key="1">
    <source>
        <dbReference type="EMBL" id="ORX58294.1"/>
    </source>
</evidence>
<protein>
    <submittedName>
        <fullName evidence="1">Uncharacterized protein</fullName>
    </submittedName>
</protein>
<dbReference type="InterPro" id="IPR038097">
    <property type="entry name" value="Ribosomal_eL36_sf"/>
</dbReference>
<dbReference type="Proteomes" id="UP000242146">
    <property type="component" value="Unassembled WGS sequence"/>
</dbReference>
<sequence>MAAQKSGIAVGLNHGHITTRRELKQKVSQRKGVRILKEMDGWAGWMDGDDRGRVGRSTFFYPPIPTKAMTTHTKRNINNELSIQYTTIVDKSEEWMDGWMR</sequence>
<keyword evidence="2" id="KW-1185">Reference proteome</keyword>
<dbReference type="Gene3D" id="1.10.10.1760">
    <property type="entry name" value="60S ribosomal protein L36"/>
    <property type="match status" value="1"/>
</dbReference>
<name>A0A1X2GPE4_9FUNG</name>
<dbReference type="EMBL" id="MCGT01000007">
    <property type="protein sequence ID" value="ORX58294.1"/>
    <property type="molecule type" value="Genomic_DNA"/>
</dbReference>
<proteinExistence type="predicted"/>
<evidence type="ECO:0000313" key="2">
    <source>
        <dbReference type="Proteomes" id="UP000242146"/>
    </source>
</evidence>
<accession>A0A1X2GPE4</accession>
<gene>
    <name evidence="1" type="ORF">DM01DRAFT_109789</name>
</gene>
<organism evidence="1 2">
    <name type="scientific">Hesseltinella vesiculosa</name>
    <dbReference type="NCBI Taxonomy" id="101127"/>
    <lineage>
        <taxon>Eukaryota</taxon>
        <taxon>Fungi</taxon>
        <taxon>Fungi incertae sedis</taxon>
        <taxon>Mucoromycota</taxon>
        <taxon>Mucoromycotina</taxon>
        <taxon>Mucoromycetes</taxon>
        <taxon>Mucorales</taxon>
        <taxon>Cunninghamellaceae</taxon>
        <taxon>Hesseltinella</taxon>
    </lineage>
</organism>
<dbReference type="AlphaFoldDB" id="A0A1X2GPE4"/>